<feature type="transmembrane region" description="Helical" evidence="2">
    <location>
        <begin position="238"/>
        <end position="257"/>
    </location>
</feature>
<keyword evidence="5" id="KW-1185">Reference proteome</keyword>
<dbReference type="InterPro" id="IPR012551">
    <property type="entry name" value="DUF1707_SHOCT-like"/>
</dbReference>
<protein>
    <submittedName>
        <fullName evidence="4">DUF1707 domain-containing protein</fullName>
    </submittedName>
</protein>
<dbReference type="PANTHER" id="PTHR40763">
    <property type="entry name" value="MEMBRANE PROTEIN-RELATED"/>
    <property type="match status" value="1"/>
</dbReference>
<reference evidence="4 5" key="1">
    <citation type="submission" date="2019-02" db="EMBL/GenBank/DDBJ databases">
        <title>Draft genome sequences of novel Actinobacteria.</title>
        <authorList>
            <person name="Sahin N."/>
            <person name="Ay H."/>
            <person name="Saygin H."/>
        </authorList>
    </citation>
    <scope>NUCLEOTIDE SEQUENCE [LARGE SCALE GENOMIC DNA]</scope>
    <source>
        <strain evidence="4 5">8K307</strain>
    </source>
</reference>
<organism evidence="4 5">
    <name type="scientific">Jiangella aurantiaca</name>
    <dbReference type="NCBI Taxonomy" id="2530373"/>
    <lineage>
        <taxon>Bacteria</taxon>
        <taxon>Bacillati</taxon>
        <taxon>Actinomycetota</taxon>
        <taxon>Actinomycetes</taxon>
        <taxon>Jiangellales</taxon>
        <taxon>Jiangellaceae</taxon>
        <taxon>Jiangella</taxon>
    </lineage>
</organism>
<keyword evidence="2" id="KW-1133">Transmembrane helix</keyword>
<dbReference type="EMBL" id="SMLB01000037">
    <property type="protein sequence ID" value="TDD66617.1"/>
    <property type="molecule type" value="Genomic_DNA"/>
</dbReference>
<evidence type="ECO:0000313" key="5">
    <source>
        <dbReference type="Proteomes" id="UP000295217"/>
    </source>
</evidence>
<feature type="domain" description="DUF1707" evidence="3">
    <location>
        <begin position="127"/>
        <end position="178"/>
    </location>
</feature>
<dbReference type="PANTHER" id="PTHR40763:SF4">
    <property type="entry name" value="DUF1707 DOMAIN-CONTAINING PROTEIN"/>
    <property type="match status" value="1"/>
</dbReference>
<evidence type="ECO:0000259" key="3">
    <source>
        <dbReference type="Pfam" id="PF08044"/>
    </source>
</evidence>
<keyword evidence="2" id="KW-0472">Membrane</keyword>
<evidence type="ECO:0000256" key="2">
    <source>
        <dbReference type="SAM" id="Phobius"/>
    </source>
</evidence>
<gene>
    <name evidence="4" type="ORF">E1262_21650</name>
</gene>
<sequence length="267" mass="29532">MPVWMITSSPSRTKFTGWIAGSAASVNTMRPIGTVRSSAKQSDRPRFSRPAESAGAIASTPPASTPGAARTRDQGPAAGARKSAGPRPRGRAFHVTGPARRRSYPCSDTRREKAGMSDLPARRPEQRASDADRELVADDLRDAFGEGRLDNDEYERRIQAVWESRTYGELDRLTADLPQPLHRERRRAEEEQQQAVAERKKRALREYLDEWQAWAGAAVIMIGIWGISSIAAGELRNFWPMWPIGIWGLILLVSGLGKQDKGKDEGA</sequence>
<feature type="region of interest" description="Disordered" evidence="1">
    <location>
        <begin position="31"/>
        <end position="133"/>
    </location>
</feature>
<evidence type="ECO:0000256" key="1">
    <source>
        <dbReference type="SAM" id="MobiDB-lite"/>
    </source>
</evidence>
<keyword evidence="2" id="KW-0812">Transmembrane</keyword>
<dbReference type="AlphaFoldDB" id="A0A4V2YRL5"/>
<dbReference type="Proteomes" id="UP000295217">
    <property type="component" value="Unassembled WGS sequence"/>
</dbReference>
<accession>A0A4V2YRL5</accession>
<dbReference type="OrthoDB" id="3748531at2"/>
<feature type="compositionally biased region" description="Basic and acidic residues" evidence="1">
    <location>
        <begin position="108"/>
        <end position="133"/>
    </location>
</feature>
<name>A0A4V2YRL5_9ACTN</name>
<feature type="compositionally biased region" description="Low complexity" evidence="1">
    <location>
        <begin position="53"/>
        <end position="69"/>
    </location>
</feature>
<dbReference type="Pfam" id="PF08044">
    <property type="entry name" value="DUF1707"/>
    <property type="match status" value="1"/>
</dbReference>
<proteinExistence type="predicted"/>
<feature type="transmembrane region" description="Helical" evidence="2">
    <location>
        <begin position="211"/>
        <end position="232"/>
    </location>
</feature>
<evidence type="ECO:0000313" key="4">
    <source>
        <dbReference type="EMBL" id="TDD66617.1"/>
    </source>
</evidence>
<comment type="caution">
    <text evidence="4">The sequence shown here is derived from an EMBL/GenBank/DDBJ whole genome shotgun (WGS) entry which is preliminary data.</text>
</comment>